<evidence type="ECO:0000313" key="3">
    <source>
        <dbReference type="EMBL" id="CAH1159762.1"/>
    </source>
</evidence>
<feature type="region of interest" description="Disordered" evidence="1">
    <location>
        <begin position="1"/>
        <end position="20"/>
    </location>
</feature>
<proteinExistence type="predicted"/>
<evidence type="ECO:0000256" key="1">
    <source>
        <dbReference type="SAM" id="MobiDB-lite"/>
    </source>
</evidence>
<reference evidence="3" key="2">
    <citation type="submission" date="2022-10" db="EMBL/GenBank/DDBJ databases">
        <authorList>
            <consortium name="ENA_rothamsted_submissions"/>
            <consortium name="culmorum"/>
            <person name="King R."/>
        </authorList>
    </citation>
    <scope>NUCLEOTIDE SEQUENCE</scope>
</reference>
<dbReference type="InterPro" id="IPR041899">
    <property type="entry name" value="MAGE_WH2"/>
</dbReference>
<dbReference type="PANTHER" id="PTHR11736">
    <property type="entry name" value="MELANOMA-ASSOCIATED ANTIGEN MAGE ANTIGEN"/>
    <property type="match status" value="1"/>
</dbReference>
<keyword evidence="4" id="KW-1185">Reference proteome</keyword>
<dbReference type="FunFam" id="1.10.10.1210:FF:000001">
    <property type="entry name" value="melanoma-associated antigen D1"/>
    <property type="match status" value="1"/>
</dbReference>
<evidence type="ECO:0000313" key="4">
    <source>
        <dbReference type="Proteomes" id="UP001153737"/>
    </source>
</evidence>
<dbReference type="InterPro" id="IPR037445">
    <property type="entry name" value="MAGE"/>
</dbReference>
<dbReference type="PANTHER" id="PTHR11736:SF14">
    <property type="entry name" value="NSE3 HOMOLOG, SMC5-SMC6 COMPLEX COMPONENT"/>
    <property type="match status" value="1"/>
</dbReference>
<evidence type="ECO:0000259" key="2">
    <source>
        <dbReference type="PROSITE" id="PS50838"/>
    </source>
</evidence>
<protein>
    <recommendedName>
        <fullName evidence="2">MAGE domain-containing protein</fullName>
    </recommendedName>
</protein>
<reference evidence="3" key="1">
    <citation type="submission" date="2022-01" db="EMBL/GenBank/DDBJ databases">
        <authorList>
            <person name="King R."/>
        </authorList>
    </citation>
    <scope>NUCLEOTIDE SEQUENCE</scope>
</reference>
<dbReference type="EMBL" id="OU896709">
    <property type="protein sequence ID" value="CAH1159762.1"/>
    <property type="molecule type" value="Genomic_DNA"/>
</dbReference>
<feature type="domain" description="MAGE" evidence="2">
    <location>
        <begin position="39"/>
        <end position="242"/>
    </location>
</feature>
<gene>
    <name evidence="3" type="ORF">PHAECO_LOCUS7231</name>
</gene>
<dbReference type="Pfam" id="PF01454">
    <property type="entry name" value="MAGE"/>
    <property type="match status" value="1"/>
</dbReference>
<dbReference type="PROSITE" id="PS50838">
    <property type="entry name" value="MAGE"/>
    <property type="match status" value="1"/>
</dbReference>
<dbReference type="InterPro" id="IPR041898">
    <property type="entry name" value="MAGE_WH1"/>
</dbReference>
<dbReference type="GO" id="GO:0005634">
    <property type="term" value="C:nucleus"/>
    <property type="evidence" value="ECO:0007669"/>
    <property type="project" value="TreeGrafter"/>
</dbReference>
<accession>A0A9P0DNR6</accession>
<dbReference type="Gene3D" id="1.10.10.1200">
    <property type="entry name" value="MAGE homology domain, winged helix WH1 motif"/>
    <property type="match status" value="1"/>
</dbReference>
<dbReference type="AlphaFoldDB" id="A0A9P0DNR6"/>
<dbReference type="Gene3D" id="1.10.10.1210">
    <property type="entry name" value="MAGE homology domain, winged helix WH2 motif"/>
    <property type="match status" value="1"/>
</dbReference>
<sequence>MPRKSQRTQRSQPNQSGSLLTQQTLEETFAGGGEVNINFDEQTSDLVRYFVNRAGDHMIFKRADIKKHVLPKAGPHFQKIIDDSTKILRKVYGYNVIVIDAVQNSSKAYIVSNALPYLKDPTEQVQECPEDVHKILMLLILAHVFMANNCVSELSLYTFLKSFQIDPDRRHELFGNVKDYIHITLKNKKYLTLEMDQLSKKISISWGPRAEKEISKHEILKFVCKMYKDRAPNSWVNQHKVANEQHFENHRVNVDIPTPMEEE</sequence>
<dbReference type="SMART" id="SM01373">
    <property type="entry name" value="MAGE"/>
    <property type="match status" value="1"/>
</dbReference>
<feature type="compositionally biased region" description="Polar residues" evidence="1">
    <location>
        <begin position="8"/>
        <end position="20"/>
    </location>
</feature>
<dbReference type="Proteomes" id="UP001153737">
    <property type="component" value="Chromosome 3"/>
</dbReference>
<dbReference type="InterPro" id="IPR002190">
    <property type="entry name" value="MHD_dom"/>
</dbReference>
<dbReference type="OrthoDB" id="205198at2759"/>
<name>A0A9P0DNR6_PHACE</name>
<organism evidence="3 4">
    <name type="scientific">Phaedon cochleariae</name>
    <name type="common">Mustard beetle</name>
    <dbReference type="NCBI Taxonomy" id="80249"/>
    <lineage>
        <taxon>Eukaryota</taxon>
        <taxon>Metazoa</taxon>
        <taxon>Ecdysozoa</taxon>
        <taxon>Arthropoda</taxon>
        <taxon>Hexapoda</taxon>
        <taxon>Insecta</taxon>
        <taxon>Pterygota</taxon>
        <taxon>Neoptera</taxon>
        <taxon>Endopterygota</taxon>
        <taxon>Coleoptera</taxon>
        <taxon>Polyphaga</taxon>
        <taxon>Cucujiformia</taxon>
        <taxon>Chrysomeloidea</taxon>
        <taxon>Chrysomelidae</taxon>
        <taxon>Chrysomelinae</taxon>
        <taxon>Chrysomelini</taxon>
        <taxon>Phaedon</taxon>
    </lineage>
</organism>